<gene>
    <name evidence="2" type="ORF">PGLA2088_LOCUS45353</name>
</gene>
<feature type="compositionally biased region" description="Basic and acidic residues" evidence="1">
    <location>
        <begin position="45"/>
        <end position="65"/>
    </location>
</feature>
<dbReference type="AlphaFoldDB" id="A0A813LHY4"/>
<proteinExistence type="predicted"/>
<evidence type="ECO:0000313" key="3">
    <source>
        <dbReference type="Proteomes" id="UP000626109"/>
    </source>
</evidence>
<evidence type="ECO:0000256" key="1">
    <source>
        <dbReference type="SAM" id="MobiDB-lite"/>
    </source>
</evidence>
<feature type="compositionally biased region" description="Polar residues" evidence="1">
    <location>
        <begin position="15"/>
        <end position="25"/>
    </location>
</feature>
<protein>
    <submittedName>
        <fullName evidence="2">Uncharacterized protein</fullName>
    </submittedName>
</protein>
<evidence type="ECO:0000313" key="2">
    <source>
        <dbReference type="EMBL" id="CAE8729240.1"/>
    </source>
</evidence>
<organism evidence="2 3">
    <name type="scientific">Polarella glacialis</name>
    <name type="common">Dinoflagellate</name>
    <dbReference type="NCBI Taxonomy" id="89957"/>
    <lineage>
        <taxon>Eukaryota</taxon>
        <taxon>Sar</taxon>
        <taxon>Alveolata</taxon>
        <taxon>Dinophyceae</taxon>
        <taxon>Suessiales</taxon>
        <taxon>Suessiaceae</taxon>
        <taxon>Polarella</taxon>
    </lineage>
</organism>
<dbReference type="Proteomes" id="UP000626109">
    <property type="component" value="Unassembled WGS sequence"/>
</dbReference>
<sequence>MSKPLRQHTREATLMPQTANTTEMSKATYPTRRGERPPGPPHRSKAADVRDTPAPRGQVHADAKAANRLHGGVDSHSGNATLRRSPNKAKPDIFIRACTAVTS</sequence>
<name>A0A813LHY4_POLGL</name>
<comment type="caution">
    <text evidence="2">The sequence shown here is derived from an EMBL/GenBank/DDBJ whole genome shotgun (WGS) entry which is preliminary data.</text>
</comment>
<feature type="region of interest" description="Disordered" evidence="1">
    <location>
        <begin position="1"/>
        <end position="89"/>
    </location>
</feature>
<accession>A0A813LHY4</accession>
<reference evidence="2" key="1">
    <citation type="submission" date="2021-02" db="EMBL/GenBank/DDBJ databases">
        <authorList>
            <person name="Dougan E. K."/>
            <person name="Rhodes N."/>
            <person name="Thang M."/>
            <person name="Chan C."/>
        </authorList>
    </citation>
    <scope>NUCLEOTIDE SEQUENCE</scope>
</reference>
<dbReference type="EMBL" id="CAJNNW010035679">
    <property type="protein sequence ID" value="CAE8729240.1"/>
    <property type="molecule type" value="Genomic_DNA"/>
</dbReference>